<reference evidence="1 2" key="1">
    <citation type="journal article" date="2018" name="Elife">
        <title>Firefly genomes illuminate parallel origins of bioluminescence in beetles.</title>
        <authorList>
            <person name="Fallon T.R."/>
            <person name="Lower S.E."/>
            <person name="Chang C.H."/>
            <person name="Bessho-Uehara M."/>
            <person name="Martin G.J."/>
            <person name="Bewick A.J."/>
            <person name="Behringer M."/>
            <person name="Debat H.J."/>
            <person name="Wong I."/>
            <person name="Day J.C."/>
            <person name="Suvorov A."/>
            <person name="Silva C.J."/>
            <person name="Stanger-Hall K.F."/>
            <person name="Hall D.W."/>
            <person name="Schmitz R.J."/>
            <person name="Nelson D.R."/>
            <person name="Lewis S.M."/>
            <person name="Shigenobu S."/>
            <person name="Bybee S.M."/>
            <person name="Larracuente A.M."/>
            <person name="Oba Y."/>
            <person name="Weng J.K."/>
        </authorList>
    </citation>
    <scope>NUCLEOTIDE SEQUENCE [LARGE SCALE GENOMIC DNA]</scope>
    <source>
        <strain evidence="1">1611_PpyrPB1</strain>
        <tissue evidence="1">Whole body</tissue>
    </source>
</reference>
<evidence type="ECO:0000313" key="2">
    <source>
        <dbReference type="Proteomes" id="UP000327044"/>
    </source>
</evidence>
<sequence>MVSKITEIFLNQPSEEQVFLLHLQVDDDTVEPNFESEEDLDSAITSFTVPRGGLYLLIIACVCCTEEEVRSKTHYVFINKELRVIVKSANVRSYRIIFGTHDNVWNYMQTHLAEFSGDDLAA</sequence>
<name>A0A5N4AED4_PHOPY</name>
<proteinExistence type="predicted"/>
<dbReference type="InParanoid" id="A0A5N4AED4"/>
<dbReference type="AlphaFoldDB" id="A0A5N4AED4"/>
<dbReference type="EMBL" id="VVIM01000007">
    <property type="protein sequence ID" value="KAB0795693.1"/>
    <property type="molecule type" value="Genomic_DNA"/>
</dbReference>
<organism evidence="1 2">
    <name type="scientific">Photinus pyralis</name>
    <name type="common">Common eastern firefly</name>
    <name type="synonym">Lampyris pyralis</name>
    <dbReference type="NCBI Taxonomy" id="7054"/>
    <lineage>
        <taxon>Eukaryota</taxon>
        <taxon>Metazoa</taxon>
        <taxon>Ecdysozoa</taxon>
        <taxon>Arthropoda</taxon>
        <taxon>Hexapoda</taxon>
        <taxon>Insecta</taxon>
        <taxon>Pterygota</taxon>
        <taxon>Neoptera</taxon>
        <taxon>Endopterygota</taxon>
        <taxon>Coleoptera</taxon>
        <taxon>Polyphaga</taxon>
        <taxon>Elateriformia</taxon>
        <taxon>Elateroidea</taxon>
        <taxon>Lampyridae</taxon>
        <taxon>Lampyrinae</taxon>
        <taxon>Photinus</taxon>
    </lineage>
</organism>
<dbReference type="Proteomes" id="UP000327044">
    <property type="component" value="Unassembled WGS sequence"/>
</dbReference>
<accession>A0A5N4AED4</accession>
<gene>
    <name evidence="1" type="ORF">PPYR_09754</name>
</gene>
<evidence type="ECO:0000313" key="1">
    <source>
        <dbReference type="EMBL" id="KAB0795693.1"/>
    </source>
</evidence>
<keyword evidence="2" id="KW-1185">Reference proteome</keyword>
<comment type="caution">
    <text evidence="1">The sequence shown here is derived from an EMBL/GenBank/DDBJ whole genome shotgun (WGS) entry which is preliminary data.</text>
</comment>
<protein>
    <submittedName>
        <fullName evidence="1">Uncharacterized protein</fullName>
    </submittedName>
</protein>